<sequence length="107" mass="11750">MRIQPSDPVDVRIGARLAELRARHGWSLGEPAERNGAGRSTLSRAERAEISATAALLNRLRNVYGRTMSQLLSEVEAEPALAPTSPTTARPCQDWNSTRGPSTARWR</sequence>
<feature type="domain" description="HTH cro/C1-type" evidence="2">
    <location>
        <begin position="17"/>
        <end position="71"/>
    </location>
</feature>
<name>A0ABS4LWM9_9ACTN</name>
<keyword evidence="4" id="KW-1185">Reference proteome</keyword>
<protein>
    <submittedName>
        <fullName evidence="3">Transcriptional regulator with XRE-family HTH domain</fullName>
    </submittedName>
</protein>
<evidence type="ECO:0000313" key="4">
    <source>
        <dbReference type="Proteomes" id="UP001519309"/>
    </source>
</evidence>
<proteinExistence type="predicted"/>
<dbReference type="CDD" id="cd00093">
    <property type="entry name" value="HTH_XRE"/>
    <property type="match status" value="1"/>
</dbReference>
<feature type="region of interest" description="Disordered" evidence="1">
    <location>
        <begin position="25"/>
        <end position="44"/>
    </location>
</feature>
<comment type="caution">
    <text evidence="3">The sequence shown here is derived from an EMBL/GenBank/DDBJ whole genome shotgun (WGS) entry which is preliminary data.</text>
</comment>
<dbReference type="Gene3D" id="1.10.260.40">
    <property type="entry name" value="lambda repressor-like DNA-binding domains"/>
    <property type="match status" value="1"/>
</dbReference>
<accession>A0ABS4LWM9</accession>
<dbReference type="InterPro" id="IPR010982">
    <property type="entry name" value="Lambda_DNA-bd_dom_sf"/>
</dbReference>
<organism evidence="3 4">
    <name type="scientific">Streptomyces griseochromogenes</name>
    <dbReference type="NCBI Taxonomy" id="68214"/>
    <lineage>
        <taxon>Bacteria</taxon>
        <taxon>Bacillati</taxon>
        <taxon>Actinomycetota</taxon>
        <taxon>Actinomycetes</taxon>
        <taxon>Kitasatosporales</taxon>
        <taxon>Streptomycetaceae</taxon>
        <taxon>Streptomyces</taxon>
    </lineage>
</organism>
<gene>
    <name evidence="3" type="ORF">J2Z21_004588</name>
</gene>
<feature type="region of interest" description="Disordered" evidence="1">
    <location>
        <begin position="76"/>
        <end position="107"/>
    </location>
</feature>
<dbReference type="Proteomes" id="UP001519309">
    <property type="component" value="Unassembled WGS sequence"/>
</dbReference>
<evidence type="ECO:0000313" key="3">
    <source>
        <dbReference type="EMBL" id="MBP2051617.1"/>
    </source>
</evidence>
<dbReference type="SUPFAM" id="SSF47413">
    <property type="entry name" value="lambda repressor-like DNA-binding domains"/>
    <property type="match status" value="1"/>
</dbReference>
<dbReference type="InterPro" id="IPR001387">
    <property type="entry name" value="Cro/C1-type_HTH"/>
</dbReference>
<dbReference type="PROSITE" id="PS50943">
    <property type="entry name" value="HTH_CROC1"/>
    <property type="match status" value="1"/>
</dbReference>
<feature type="compositionally biased region" description="Polar residues" evidence="1">
    <location>
        <begin position="84"/>
        <end position="101"/>
    </location>
</feature>
<evidence type="ECO:0000259" key="2">
    <source>
        <dbReference type="PROSITE" id="PS50943"/>
    </source>
</evidence>
<reference evidence="3 4" key="1">
    <citation type="submission" date="2021-03" db="EMBL/GenBank/DDBJ databases">
        <title>Genomic Encyclopedia of Type Strains, Phase IV (KMG-IV): sequencing the most valuable type-strain genomes for metagenomic binning, comparative biology and taxonomic classification.</title>
        <authorList>
            <person name="Goeker M."/>
        </authorList>
    </citation>
    <scope>NUCLEOTIDE SEQUENCE [LARGE SCALE GENOMIC DNA]</scope>
    <source>
        <strain evidence="3 4">DSM 40499</strain>
    </source>
</reference>
<dbReference type="SMART" id="SM00530">
    <property type="entry name" value="HTH_XRE"/>
    <property type="match status" value="1"/>
</dbReference>
<dbReference type="EMBL" id="JAGGLP010000008">
    <property type="protein sequence ID" value="MBP2051617.1"/>
    <property type="molecule type" value="Genomic_DNA"/>
</dbReference>
<dbReference type="Pfam" id="PF13560">
    <property type="entry name" value="HTH_31"/>
    <property type="match status" value="1"/>
</dbReference>
<evidence type="ECO:0000256" key="1">
    <source>
        <dbReference type="SAM" id="MobiDB-lite"/>
    </source>
</evidence>